<dbReference type="PANTHER" id="PTHR28096:SF1">
    <property type="entry name" value="PROTEIN FAF1"/>
    <property type="match status" value="1"/>
</dbReference>
<dbReference type="EMBL" id="LLXI01000311">
    <property type="protein sequence ID" value="PKY44266.1"/>
    <property type="molecule type" value="Genomic_DNA"/>
</dbReference>
<evidence type="ECO:0000313" key="3">
    <source>
        <dbReference type="Proteomes" id="UP000234323"/>
    </source>
</evidence>
<organism evidence="2 3">
    <name type="scientific">Rhizophagus irregularis</name>
    <dbReference type="NCBI Taxonomy" id="588596"/>
    <lineage>
        <taxon>Eukaryota</taxon>
        <taxon>Fungi</taxon>
        <taxon>Fungi incertae sedis</taxon>
        <taxon>Mucoromycota</taxon>
        <taxon>Glomeromycotina</taxon>
        <taxon>Glomeromycetes</taxon>
        <taxon>Glomerales</taxon>
        <taxon>Glomeraceae</taxon>
        <taxon>Rhizophagus</taxon>
    </lineage>
</organism>
<keyword evidence="3" id="KW-1185">Reference proteome</keyword>
<dbReference type="VEuPathDB" id="FungiDB:RhiirA1_537735"/>
<evidence type="ECO:0000313" key="2">
    <source>
        <dbReference type="EMBL" id="PKY44266.1"/>
    </source>
</evidence>
<evidence type="ECO:0000256" key="1">
    <source>
        <dbReference type="SAM" id="MobiDB-lite"/>
    </source>
</evidence>
<sequence length="228" mass="25881">MTKNENASIVTKIEPEVVIFNDGLLKKSLNKSGSSITEWKSFMSHKISKVNENPQKSLSKNIVRSDEEINRKNDEELEELLKTTKLLEKYTTEQLSGKDRRKYVEQKVVELGAKPKKGVKIPTPISLEIQSKRQERERKELEEAKNLGLYHKSIKHKWASSSSSLSKSQKVRDKGIGMGIGKIKNGMLVLSSKDIKHVQNSRNGSNSGKLKKHGGDIKKKKFLSKKRK</sequence>
<proteinExistence type="predicted"/>
<gene>
    <name evidence="2" type="ORF">RhiirA4_399671</name>
</gene>
<feature type="compositionally biased region" description="Polar residues" evidence="1">
    <location>
        <begin position="198"/>
        <end position="207"/>
    </location>
</feature>
<comment type="caution">
    <text evidence="2">The sequence shown here is derived from an EMBL/GenBank/DDBJ whole genome shotgun (WGS) entry which is preliminary data.</text>
</comment>
<protein>
    <submittedName>
        <fullName evidence="2">Uncharacterized protein</fullName>
    </submittedName>
</protein>
<dbReference type="GO" id="GO:0000462">
    <property type="term" value="P:maturation of SSU-rRNA from tricistronic rRNA transcript (SSU-rRNA, 5.8S rRNA, LSU-rRNA)"/>
    <property type="evidence" value="ECO:0007669"/>
    <property type="project" value="TreeGrafter"/>
</dbReference>
<dbReference type="VEuPathDB" id="FungiDB:FUN_013074"/>
<dbReference type="VEuPathDB" id="FungiDB:RhiirFUN_020408"/>
<dbReference type="Proteomes" id="UP000234323">
    <property type="component" value="Unassembled WGS sequence"/>
</dbReference>
<dbReference type="Pfam" id="PF15375">
    <property type="entry name" value="FSAF1"/>
    <property type="match status" value="1"/>
</dbReference>
<feature type="non-terminal residue" evidence="2">
    <location>
        <position position="1"/>
    </location>
</feature>
<dbReference type="InterPro" id="IPR027973">
    <property type="entry name" value="FSAF1-like"/>
</dbReference>
<dbReference type="AlphaFoldDB" id="A0A2I1GCC2"/>
<dbReference type="InterPro" id="IPR053030">
    <property type="entry name" value="Ribosomal_biogenesis_FAF1-like"/>
</dbReference>
<name>A0A2I1GCC2_9GLOM</name>
<reference evidence="2 3" key="1">
    <citation type="submission" date="2015-10" db="EMBL/GenBank/DDBJ databases">
        <title>Genome analyses suggest a sexual origin of heterokaryosis in a supposedly ancient asexual fungus.</title>
        <authorList>
            <person name="Ropars J."/>
            <person name="Sedzielewska K."/>
            <person name="Noel J."/>
            <person name="Charron P."/>
            <person name="Farinelli L."/>
            <person name="Marton T."/>
            <person name="Kruger M."/>
            <person name="Pelin A."/>
            <person name="Brachmann A."/>
            <person name="Corradi N."/>
        </authorList>
    </citation>
    <scope>NUCLEOTIDE SEQUENCE [LARGE SCALE GENOMIC DNA]</scope>
    <source>
        <strain evidence="2 3">A4</strain>
    </source>
</reference>
<dbReference type="GO" id="GO:0005730">
    <property type="term" value="C:nucleolus"/>
    <property type="evidence" value="ECO:0007669"/>
    <property type="project" value="TreeGrafter"/>
</dbReference>
<feature type="compositionally biased region" description="Basic residues" evidence="1">
    <location>
        <begin position="218"/>
        <end position="228"/>
    </location>
</feature>
<feature type="region of interest" description="Disordered" evidence="1">
    <location>
        <begin position="194"/>
        <end position="228"/>
    </location>
</feature>
<dbReference type="PANTHER" id="PTHR28096">
    <property type="entry name" value="PROTEIN FAF1"/>
    <property type="match status" value="1"/>
</dbReference>
<accession>A0A2I1GCC2</accession>